<dbReference type="InterPro" id="IPR039426">
    <property type="entry name" value="TonB-dep_rcpt-like"/>
</dbReference>
<comment type="similarity">
    <text evidence="10 11">Belongs to the TonB-dependent receptor family.</text>
</comment>
<evidence type="ECO:0000256" key="11">
    <source>
        <dbReference type="RuleBase" id="RU003357"/>
    </source>
</evidence>
<reference evidence="15 16" key="1">
    <citation type="submission" date="2019-03" db="EMBL/GenBank/DDBJ databases">
        <title>Genomic Encyclopedia of Archaeal and Bacterial Type Strains, Phase II (KMG-II): from individual species to whole genera.</title>
        <authorList>
            <person name="Goeker M."/>
        </authorList>
    </citation>
    <scope>NUCLEOTIDE SEQUENCE [LARGE SCALE GENOMIC DNA]</scope>
    <source>
        <strain evidence="15 16">DSM 28323</strain>
    </source>
</reference>
<evidence type="ECO:0000256" key="4">
    <source>
        <dbReference type="ARBA" id="ARBA00022692"/>
    </source>
</evidence>
<evidence type="ECO:0000256" key="1">
    <source>
        <dbReference type="ARBA" id="ARBA00004571"/>
    </source>
</evidence>
<evidence type="ECO:0000256" key="9">
    <source>
        <dbReference type="ARBA" id="ARBA00023237"/>
    </source>
</evidence>
<comment type="subcellular location">
    <subcellularLocation>
        <location evidence="1 10">Cell outer membrane</location>
        <topology evidence="1 10">Multi-pass membrane protein</topology>
    </subcellularLocation>
</comment>
<keyword evidence="3 10" id="KW-1134">Transmembrane beta strand</keyword>
<dbReference type="GO" id="GO:0015344">
    <property type="term" value="F:siderophore uptake transmembrane transporter activity"/>
    <property type="evidence" value="ECO:0007669"/>
    <property type="project" value="TreeGrafter"/>
</dbReference>
<dbReference type="PANTHER" id="PTHR30069">
    <property type="entry name" value="TONB-DEPENDENT OUTER MEMBRANE RECEPTOR"/>
    <property type="match status" value="1"/>
</dbReference>
<evidence type="ECO:0000256" key="7">
    <source>
        <dbReference type="ARBA" id="ARBA00023136"/>
    </source>
</evidence>
<keyword evidence="8 15" id="KW-0675">Receptor</keyword>
<evidence type="ECO:0000256" key="10">
    <source>
        <dbReference type="PROSITE-ProRule" id="PRU01360"/>
    </source>
</evidence>
<dbReference type="EMBL" id="SNWP01000011">
    <property type="protein sequence ID" value="TDO26705.1"/>
    <property type="molecule type" value="Genomic_DNA"/>
</dbReference>
<evidence type="ECO:0000256" key="12">
    <source>
        <dbReference type="SAM" id="SignalP"/>
    </source>
</evidence>
<dbReference type="RefSeq" id="WP_133474589.1">
    <property type="nucleotide sequence ID" value="NZ_SNWP01000011.1"/>
</dbReference>
<dbReference type="PANTHER" id="PTHR30069:SF29">
    <property type="entry name" value="HEMOGLOBIN AND HEMOGLOBIN-HAPTOGLOBIN-BINDING PROTEIN 1-RELATED"/>
    <property type="match status" value="1"/>
</dbReference>
<dbReference type="InterPro" id="IPR037066">
    <property type="entry name" value="Plug_dom_sf"/>
</dbReference>
<organism evidence="15 16">
    <name type="scientific">Sediminibacterium goheungense</name>
    <dbReference type="NCBI Taxonomy" id="1086393"/>
    <lineage>
        <taxon>Bacteria</taxon>
        <taxon>Pseudomonadati</taxon>
        <taxon>Bacteroidota</taxon>
        <taxon>Chitinophagia</taxon>
        <taxon>Chitinophagales</taxon>
        <taxon>Chitinophagaceae</taxon>
        <taxon>Sediminibacterium</taxon>
    </lineage>
</organism>
<feature type="domain" description="TonB-dependent receptor plug" evidence="14">
    <location>
        <begin position="50"/>
        <end position="157"/>
    </location>
</feature>
<evidence type="ECO:0000259" key="14">
    <source>
        <dbReference type="Pfam" id="PF07715"/>
    </source>
</evidence>
<evidence type="ECO:0000259" key="13">
    <source>
        <dbReference type="Pfam" id="PF00593"/>
    </source>
</evidence>
<evidence type="ECO:0000256" key="8">
    <source>
        <dbReference type="ARBA" id="ARBA00023170"/>
    </source>
</evidence>
<evidence type="ECO:0000256" key="6">
    <source>
        <dbReference type="ARBA" id="ARBA00023077"/>
    </source>
</evidence>
<dbReference type="GO" id="GO:0044718">
    <property type="term" value="P:siderophore transmembrane transport"/>
    <property type="evidence" value="ECO:0007669"/>
    <property type="project" value="TreeGrafter"/>
</dbReference>
<name>A0A4R6IXT6_9BACT</name>
<keyword evidence="6 11" id="KW-0798">TonB box</keyword>
<dbReference type="Pfam" id="PF07715">
    <property type="entry name" value="Plug"/>
    <property type="match status" value="1"/>
</dbReference>
<keyword evidence="5 12" id="KW-0732">Signal</keyword>
<dbReference type="Gene3D" id="2.40.170.20">
    <property type="entry name" value="TonB-dependent receptor, beta-barrel domain"/>
    <property type="match status" value="1"/>
</dbReference>
<keyword evidence="2 10" id="KW-0813">Transport</keyword>
<dbReference type="GO" id="GO:0009279">
    <property type="term" value="C:cell outer membrane"/>
    <property type="evidence" value="ECO:0007669"/>
    <property type="project" value="UniProtKB-SubCell"/>
</dbReference>
<keyword evidence="7 10" id="KW-0472">Membrane</keyword>
<evidence type="ECO:0000313" key="16">
    <source>
        <dbReference type="Proteomes" id="UP000295741"/>
    </source>
</evidence>
<evidence type="ECO:0000256" key="2">
    <source>
        <dbReference type="ARBA" id="ARBA00022448"/>
    </source>
</evidence>
<comment type="caution">
    <text evidence="15">The sequence shown here is derived from an EMBL/GenBank/DDBJ whole genome shotgun (WGS) entry which is preliminary data.</text>
</comment>
<dbReference type="Gene3D" id="2.170.130.10">
    <property type="entry name" value="TonB-dependent receptor, plug domain"/>
    <property type="match status" value="1"/>
</dbReference>
<dbReference type="InterPro" id="IPR012910">
    <property type="entry name" value="Plug_dom"/>
</dbReference>
<feature type="chain" id="PRO_5020195845" evidence="12">
    <location>
        <begin position="24"/>
        <end position="741"/>
    </location>
</feature>
<evidence type="ECO:0000313" key="15">
    <source>
        <dbReference type="EMBL" id="TDO26705.1"/>
    </source>
</evidence>
<feature type="signal peptide" evidence="12">
    <location>
        <begin position="1"/>
        <end position="23"/>
    </location>
</feature>
<proteinExistence type="inferred from homology"/>
<sequence>MRLYIAWACIILSCLLFNQTIHAQQIKDSIVSGKELDEVVVSYNKWEQKLNEIPNRITKINLKQTRLRNPQTMADLLGTTGEIFIQKSQQGGGSPMIRGFATNRVLIVVDGVRMNNAIYRSGNIQNVISLDPMALEDAEVIFGPGSILYGSDAIGGVMDFHTLTPKFSNGKKVLISGNASTRYSTANNEKTIHADINITGKKLSLLNSFTYSDFGDLKMGTNGGQTGYLRTQHVQRIGNIDSVFTNPDPRVQRFTGYQQRNFISKLRYKPAENWDLQYGFHYSTTSNIPRYDRLIEYAGGSLRFAEWNYGPQDWMMHHLQVQHKKAKGIYSQARLTVSYQDYEESRIDRRRANNNRRTQTETVAATAINLDLQKQLNEKQELFYGAEFIYNKIGSAGINQHIGNGTITKVASRYPDGSTWSSLAAYVSYKNKLKTNLSLSAGLRYNHNSMKATFDTSFFKFPFTNTSLNAGNITVSSGLVYRMSETWQMSGVISSGFRMPNIDDIGKVFESAPGVVVVPNVNLRPEYAWNAEWGVQYNRSQQFSFYFNLFYSWLHNALTRRPYQFNGQSNIMYDGTLSRVEAIQNVARAKVWGIQTGWQLYIHPSFNWQTKLNWIKGEETDDIKNEQVPLRHAPPFFGSTQLNYEHKGWSLQFLADYNSEIANKDLAPSEQAKTAIYAVDPNGKPYSPAWYTLNLKAAYRFTTNISAQLGWENITNQRYRPYSSGVVAAGSNLIASMRISF</sequence>
<dbReference type="OrthoDB" id="9764669at2"/>
<feature type="domain" description="TonB-dependent receptor-like beta-barrel" evidence="13">
    <location>
        <begin position="224"/>
        <end position="714"/>
    </location>
</feature>
<dbReference type="PROSITE" id="PS52016">
    <property type="entry name" value="TONB_DEPENDENT_REC_3"/>
    <property type="match status" value="1"/>
</dbReference>
<dbReference type="InterPro" id="IPR036942">
    <property type="entry name" value="Beta-barrel_TonB_sf"/>
</dbReference>
<protein>
    <submittedName>
        <fullName evidence="15">Hemoglobin/transferrin/lactoferrin receptor protein</fullName>
    </submittedName>
</protein>
<accession>A0A4R6IXT6</accession>
<keyword evidence="9 10" id="KW-0998">Cell outer membrane</keyword>
<keyword evidence="4 10" id="KW-0812">Transmembrane</keyword>
<evidence type="ECO:0000256" key="5">
    <source>
        <dbReference type="ARBA" id="ARBA00022729"/>
    </source>
</evidence>
<evidence type="ECO:0000256" key="3">
    <source>
        <dbReference type="ARBA" id="ARBA00022452"/>
    </source>
</evidence>
<dbReference type="Proteomes" id="UP000295741">
    <property type="component" value="Unassembled WGS sequence"/>
</dbReference>
<dbReference type="Pfam" id="PF00593">
    <property type="entry name" value="TonB_dep_Rec_b-barrel"/>
    <property type="match status" value="1"/>
</dbReference>
<gene>
    <name evidence="15" type="ORF">BC659_2014</name>
</gene>
<dbReference type="AlphaFoldDB" id="A0A4R6IXT6"/>
<dbReference type="SUPFAM" id="SSF56935">
    <property type="entry name" value="Porins"/>
    <property type="match status" value="1"/>
</dbReference>
<keyword evidence="16" id="KW-1185">Reference proteome</keyword>
<dbReference type="InterPro" id="IPR000531">
    <property type="entry name" value="Beta-barrel_TonB"/>
</dbReference>